<name>A0AA38TE64_9ASTR</name>
<reference evidence="5" key="1">
    <citation type="submission" date="2023-03" db="EMBL/GenBank/DDBJ databases">
        <title>Chromosome-scale reference genome and RAD-based genetic map of yellow starthistle (Centaurea solstitialis) reveal putative structural variation and QTLs associated with invader traits.</title>
        <authorList>
            <person name="Reatini B."/>
            <person name="Cang F.A."/>
            <person name="Jiang Q."/>
            <person name="Mckibben M.T.W."/>
            <person name="Barker M.S."/>
            <person name="Rieseberg L.H."/>
            <person name="Dlugosch K.M."/>
        </authorList>
    </citation>
    <scope>NUCLEOTIDE SEQUENCE</scope>
    <source>
        <strain evidence="5">CAN-66</strain>
        <tissue evidence="5">Leaf</tissue>
    </source>
</reference>
<accession>A0AA38TE64</accession>
<dbReference type="PROSITE" id="PS51393">
    <property type="entry name" value="LIPOXYGENASE_3"/>
    <property type="match status" value="1"/>
</dbReference>
<evidence type="ECO:0000256" key="1">
    <source>
        <dbReference type="ARBA" id="ARBA00022723"/>
    </source>
</evidence>
<keyword evidence="2" id="KW-0223">Dioxygenase</keyword>
<keyword evidence="3" id="KW-0560">Oxidoreductase</keyword>
<dbReference type="Pfam" id="PF00305">
    <property type="entry name" value="Lipoxygenase"/>
    <property type="match status" value="1"/>
</dbReference>
<dbReference type="AlphaFoldDB" id="A0AA38TE64"/>
<evidence type="ECO:0000259" key="4">
    <source>
        <dbReference type="PROSITE" id="PS51393"/>
    </source>
</evidence>
<dbReference type="Proteomes" id="UP001172457">
    <property type="component" value="Chromosome 3"/>
</dbReference>
<dbReference type="GO" id="GO:0034440">
    <property type="term" value="P:lipid oxidation"/>
    <property type="evidence" value="ECO:0007669"/>
    <property type="project" value="InterPro"/>
</dbReference>
<dbReference type="InterPro" id="IPR036226">
    <property type="entry name" value="LipOase_C_sf"/>
</dbReference>
<dbReference type="Gene3D" id="1.20.245.10">
    <property type="entry name" value="Lipoxygenase-1, Domain 5"/>
    <property type="match status" value="1"/>
</dbReference>
<dbReference type="InterPro" id="IPR013819">
    <property type="entry name" value="LipOase_C"/>
</dbReference>
<evidence type="ECO:0000256" key="2">
    <source>
        <dbReference type="ARBA" id="ARBA00022964"/>
    </source>
</evidence>
<organism evidence="5 6">
    <name type="scientific">Centaurea solstitialis</name>
    <name type="common">yellow star-thistle</name>
    <dbReference type="NCBI Taxonomy" id="347529"/>
    <lineage>
        <taxon>Eukaryota</taxon>
        <taxon>Viridiplantae</taxon>
        <taxon>Streptophyta</taxon>
        <taxon>Embryophyta</taxon>
        <taxon>Tracheophyta</taxon>
        <taxon>Spermatophyta</taxon>
        <taxon>Magnoliopsida</taxon>
        <taxon>eudicotyledons</taxon>
        <taxon>Gunneridae</taxon>
        <taxon>Pentapetalae</taxon>
        <taxon>asterids</taxon>
        <taxon>campanulids</taxon>
        <taxon>Asterales</taxon>
        <taxon>Asteraceae</taxon>
        <taxon>Carduoideae</taxon>
        <taxon>Cardueae</taxon>
        <taxon>Centaureinae</taxon>
        <taxon>Centaurea</taxon>
    </lineage>
</organism>
<dbReference type="SUPFAM" id="SSF48484">
    <property type="entry name" value="Lipoxigenase"/>
    <property type="match status" value="1"/>
</dbReference>
<keyword evidence="1" id="KW-0479">Metal-binding</keyword>
<keyword evidence="6" id="KW-1185">Reference proteome</keyword>
<dbReference type="PANTHER" id="PTHR11771">
    <property type="entry name" value="LIPOXYGENASE"/>
    <property type="match status" value="1"/>
</dbReference>
<dbReference type="EMBL" id="JARYMX010000003">
    <property type="protein sequence ID" value="KAJ9555348.1"/>
    <property type="molecule type" value="Genomic_DNA"/>
</dbReference>
<gene>
    <name evidence="5" type="ORF">OSB04_009962</name>
</gene>
<dbReference type="GO" id="GO:0046872">
    <property type="term" value="F:metal ion binding"/>
    <property type="evidence" value="ECO:0007669"/>
    <property type="project" value="UniProtKB-KW"/>
</dbReference>
<dbReference type="InterPro" id="IPR000907">
    <property type="entry name" value="LipOase"/>
</dbReference>
<evidence type="ECO:0000256" key="3">
    <source>
        <dbReference type="ARBA" id="ARBA00023002"/>
    </source>
</evidence>
<protein>
    <recommendedName>
        <fullName evidence="4">Lipoxygenase domain-containing protein</fullName>
    </recommendedName>
</protein>
<evidence type="ECO:0000313" key="6">
    <source>
        <dbReference type="Proteomes" id="UP001172457"/>
    </source>
</evidence>
<dbReference type="GO" id="GO:0016702">
    <property type="term" value="F:oxidoreductase activity, acting on single donors with incorporation of molecular oxygen, incorporation of two atoms of oxygen"/>
    <property type="evidence" value="ECO:0007669"/>
    <property type="project" value="InterPro"/>
</dbReference>
<feature type="domain" description="Lipoxygenase" evidence="4">
    <location>
        <begin position="1"/>
        <end position="304"/>
    </location>
</feature>
<comment type="caution">
    <text evidence="5">The sequence shown here is derived from an EMBL/GenBank/DDBJ whole genome shotgun (WGS) entry which is preliminary data.</text>
</comment>
<sequence>MQTNALARKFLINAGGYIESTFSLGKYCNELSSDAYKQWRFDHESLPQDLIRRGMAVEDPSAPHGIKLTIEDYPFANDGLLLWDAIKHWATTYVNHYYPKTNLIMSDEELQSWWTEIRTVGHEDKKDEPWWPQLKNQHDLIKIVSTIMWVTSGHHSAVNFSQYTASYHPNRPTIARTKMPNEDPTEEEWKTFQKNPEQVLKDCLPSPDQSTRVMTLLDILSSHSPDEEYIGTKVEVAWEVEPVIKAAFQDFSGRLKELEAIIDSRNVDPNLRNRKGRGLVSYKLFKSFSEPGVTGKGVPYSIST</sequence>
<proteinExistence type="predicted"/>
<evidence type="ECO:0000313" key="5">
    <source>
        <dbReference type="EMBL" id="KAJ9555348.1"/>
    </source>
</evidence>